<keyword evidence="2" id="KW-1185">Reference proteome</keyword>
<dbReference type="EMBL" id="JARBDR010000813">
    <property type="protein sequence ID" value="KAJ8306283.1"/>
    <property type="molecule type" value="Genomic_DNA"/>
</dbReference>
<comment type="caution">
    <text evidence="1">The sequence shown here is derived from an EMBL/GenBank/DDBJ whole genome shotgun (WGS) entry which is preliminary data.</text>
</comment>
<evidence type="ECO:0000313" key="1">
    <source>
        <dbReference type="EMBL" id="KAJ8306283.1"/>
    </source>
</evidence>
<proteinExistence type="predicted"/>
<reference evidence="1 2" key="1">
    <citation type="submission" date="2022-12" db="EMBL/GenBank/DDBJ databases">
        <title>Chromosome-level genome of Tegillarca granosa.</title>
        <authorList>
            <person name="Kim J."/>
        </authorList>
    </citation>
    <scope>NUCLEOTIDE SEQUENCE [LARGE SCALE GENOMIC DNA]</scope>
    <source>
        <strain evidence="1">Teg-2019</strain>
        <tissue evidence="1">Adductor muscle</tissue>
    </source>
</reference>
<dbReference type="Proteomes" id="UP001217089">
    <property type="component" value="Unassembled WGS sequence"/>
</dbReference>
<accession>A0ABQ9ESN1</accession>
<name>A0ABQ9ESN1_TEGGR</name>
<organism evidence="1 2">
    <name type="scientific">Tegillarca granosa</name>
    <name type="common">Malaysian cockle</name>
    <name type="synonym">Anadara granosa</name>
    <dbReference type="NCBI Taxonomy" id="220873"/>
    <lineage>
        <taxon>Eukaryota</taxon>
        <taxon>Metazoa</taxon>
        <taxon>Spiralia</taxon>
        <taxon>Lophotrochozoa</taxon>
        <taxon>Mollusca</taxon>
        <taxon>Bivalvia</taxon>
        <taxon>Autobranchia</taxon>
        <taxon>Pteriomorphia</taxon>
        <taxon>Arcoida</taxon>
        <taxon>Arcoidea</taxon>
        <taxon>Arcidae</taxon>
        <taxon>Tegillarca</taxon>
    </lineage>
</organism>
<protein>
    <submittedName>
        <fullName evidence="1">Uncharacterized protein</fullName>
    </submittedName>
</protein>
<gene>
    <name evidence="1" type="ORF">KUTeg_016828</name>
</gene>
<sequence>MQRAYSISSFTVFAHDGTSKMVTRALVTNSTTEDINIINTCMENSEMFKQKDFICTHTIFGRFLILEFENDAEVCEIGIHGVA</sequence>
<evidence type="ECO:0000313" key="2">
    <source>
        <dbReference type="Proteomes" id="UP001217089"/>
    </source>
</evidence>